<feature type="compositionally biased region" description="Polar residues" evidence="1">
    <location>
        <begin position="28"/>
        <end position="40"/>
    </location>
</feature>
<name>A0A0L7L0U0_OPEBR</name>
<accession>A0A0L7L0U0</accession>
<organism evidence="2 3">
    <name type="scientific">Operophtera brumata</name>
    <name type="common">Winter moth</name>
    <name type="synonym">Phalaena brumata</name>
    <dbReference type="NCBI Taxonomy" id="104452"/>
    <lineage>
        <taxon>Eukaryota</taxon>
        <taxon>Metazoa</taxon>
        <taxon>Ecdysozoa</taxon>
        <taxon>Arthropoda</taxon>
        <taxon>Hexapoda</taxon>
        <taxon>Insecta</taxon>
        <taxon>Pterygota</taxon>
        <taxon>Neoptera</taxon>
        <taxon>Endopterygota</taxon>
        <taxon>Lepidoptera</taxon>
        <taxon>Glossata</taxon>
        <taxon>Ditrysia</taxon>
        <taxon>Geometroidea</taxon>
        <taxon>Geometridae</taxon>
        <taxon>Larentiinae</taxon>
        <taxon>Operophtera</taxon>
    </lineage>
</organism>
<gene>
    <name evidence="2" type="ORF">OBRU01_17125</name>
</gene>
<keyword evidence="3" id="KW-1185">Reference proteome</keyword>
<comment type="caution">
    <text evidence="2">The sequence shown here is derived from an EMBL/GenBank/DDBJ whole genome shotgun (WGS) entry which is preliminary data.</text>
</comment>
<dbReference type="AlphaFoldDB" id="A0A0L7L0U0"/>
<dbReference type="Proteomes" id="UP000037510">
    <property type="component" value="Unassembled WGS sequence"/>
</dbReference>
<evidence type="ECO:0000313" key="3">
    <source>
        <dbReference type="Proteomes" id="UP000037510"/>
    </source>
</evidence>
<sequence length="67" mass="7486">MARGDECKTASKANYACKSLDVTAPVQKPNTSTASKYQQPKKQEPKNYGSWGPIFKDKKSFTDMHLC</sequence>
<protein>
    <submittedName>
        <fullName evidence="2">Uncharacterized protein</fullName>
    </submittedName>
</protein>
<evidence type="ECO:0000256" key="1">
    <source>
        <dbReference type="SAM" id="MobiDB-lite"/>
    </source>
</evidence>
<proteinExistence type="predicted"/>
<feature type="region of interest" description="Disordered" evidence="1">
    <location>
        <begin position="26"/>
        <end position="56"/>
    </location>
</feature>
<dbReference type="EMBL" id="JTDY01003709">
    <property type="protein sequence ID" value="KOB69113.1"/>
    <property type="molecule type" value="Genomic_DNA"/>
</dbReference>
<reference evidence="2 3" key="1">
    <citation type="journal article" date="2015" name="Genome Biol. Evol.">
        <title>The genome of winter moth (Operophtera brumata) provides a genomic perspective on sexual dimorphism and phenology.</title>
        <authorList>
            <person name="Derks M.F."/>
            <person name="Smit S."/>
            <person name="Salis L."/>
            <person name="Schijlen E."/>
            <person name="Bossers A."/>
            <person name="Mateman C."/>
            <person name="Pijl A.S."/>
            <person name="de Ridder D."/>
            <person name="Groenen M.A."/>
            <person name="Visser M.E."/>
            <person name="Megens H.J."/>
        </authorList>
    </citation>
    <scope>NUCLEOTIDE SEQUENCE [LARGE SCALE GENOMIC DNA]</scope>
    <source>
        <strain evidence="2">WM2013NL</strain>
        <tissue evidence="2">Head and thorax</tissue>
    </source>
</reference>
<evidence type="ECO:0000313" key="2">
    <source>
        <dbReference type="EMBL" id="KOB69113.1"/>
    </source>
</evidence>